<dbReference type="InterPro" id="IPR003694">
    <property type="entry name" value="NAD_synthase"/>
</dbReference>
<dbReference type="PANTHER" id="PTHR23090">
    <property type="entry name" value="NH 3 /GLUTAMINE-DEPENDENT NAD + SYNTHETASE"/>
    <property type="match status" value="1"/>
</dbReference>
<keyword evidence="3" id="KW-1185">Reference proteome</keyword>
<dbReference type="AlphaFoldDB" id="A0A314ZP47"/>
<organism evidence="2 3">
    <name type="scientific">Prunus yedoensis var. nudiflora</name>
    <dbReference type="NCBI Taxonomy" id="2094558"/>
    <lineage>
        <taxon>Eukaryota</taxon>
        <taxon>Viridiplantae</taxon>
        <taxon>Streptophyta</taxon>
        <taxon>Embryophyta</taxon>
        <taxon>Tracheophyta</taxon>
        <taxon>Spermatophyta</taxon>
        <taxon>Magnoliopsida</taxon>
        <taxon>eudicotyledons</taxon>
        <taxon>Gunneridae</taxon>
        <taxon>Pentapetalae</taxon>
        <taxon>rosids</taxon>
        <taxon>fabids</taxon>
        <taxon>Rosales</taxon>
        <taxon>Rosaceae</taxon>
        <taxon>Amygdaloideae</taxon>
        <taxon>Amygdaleae</taxon>
        <taxon>Prunus</taxon>
    </lineage>
</organism>
<dbReference type="Proteomes" id="UP000250321">
    <property type="component" value="Unassembled WGS sequence"/>
</dbReference>
<keyword evidence="1" id="KW-0436">Ligase</keyword>
<dbReference type="STRING" id="2094558.A0A314ZP47"/>
<dbReference type="PANTHER" id="PTHR23090:SF9">
    <property type="entry name" value="GLUTAMINE-DEPENDENT NAD(+) SYNTHETASE"/>
    <property type="match status" value="1"/>
</dbReference>
<dbReference type="OrthoDB" id="2020662at2759"/>
<dbReference type="EMBL" id="PJQY01000100">
    <property type="protein sequence ID" value="PQQ18651.1"/>
    <property type="molecule type" value="Genomic_DNA"/>
</dbReference>
<reference evidence="2 3" key="1">
    <citation type="submission" date="2018-02" db="EMBL/GenBank/DDBJ databases">
        <title>Draft genome of wild Prunus yedoensis var. nudiflora.</title>
        <authorList>
            <person name="Baek S."/>
            <person name="Kim J.-H."/>
            <person name="Choi K."/>
            <person name="Kim G.-B."/>
            <person name="Cho A."/>
            <person name="Jang H."/>
            <person name="Shin C.-H."/>
            <person name="Yu H.-J."/>
            <person name="Mun J.-H."/>
        </authorList>
    </citation>
    <scope>NUCLEOTIDE SEQUENCE [LARGE SCALE GENOMIC DNA]</scope>
    <source>
        <strain evidence="3">cv. Jeju island</strain>
        <tissue evidence="2">Leaf</tissue>
    </source>
</reference>
<name>A0A314ZP47_PRUYE</name>
<comment type="caution">
    <text evidence="2">The sequence shown here is derived from an EMBL/GenBank/DDBJ whole genome shotgun (WGS) entry which is preliminary data.</text>
</comment>
<dbReference type="GO" id="GO:0003952">
    <property type="term" value="F:NAD+ synthase (glutamine-hydrolyzing) activity"/>
    <property type="evidence" value="ECO:0007669"/>
    <property type="project" value="InterPro"/>
</dbReference>
<sequence>MTPWGNNPASATVFKNLCYGWGAKLTPQEVADKVNHFFKYYSISRQKMTVLTLSYHTESYLPEDNWFDLRQFLYNARWPYQFQKIDDLVHELDDDRVHLGESSALDKLGDASHGGGGMGVVAAGSGNPNVGL</sequence>
<accession>A0A314ZP47</accession>
<protein>
    <submittedName>
        <fullName evidence="2">Glutamine-dependent NAD(+) synthetase-like</fullName>
    </submittedName>
</protein>
<dbReference type="InterPro" id="IPR014729">
    <property type="entry name" value="Rossmann-like_a/b/a_fold"/>
</dbReference>
<proteinExistence type="predicted"/>
<evidence type="ECO:0000313" key="3">
    <source>
        <dbReference type="Proteomes" id="UP000250321"/>
    </source>
</evidence>
<evidence type="ECO:0000313" key="2">
    <source>
        <dbReference type="EMBL" id="PQQ18651.1"/>
    </source>
</evidence>
<dbReference type="GO" id="GO:0005737">
    <property type="term" value="C:cytoplasm"/>
    <property type="evidence" value="ECO:0007669"/>
    <property type="project" value="InterPro"/>
</dbReference>
<evidence type="ECO:0000256" key="1">
    <source>
        <dbReference type="ARBA" id="ARBA00022598"/>
    </source>
</evidence>
<gene>
    <name evidence="2" type="ORF">Pyn_28267</name>
</gene>
<dbReference type="GO" id="GO:0009435">
    <property type="term" value="P:NAD+ biosynthetic process"/>
    <property type="evidence" value="ECO:0007669"/>
    <property type="project" value="InterPro"/>
</dbReference>
<dbReference type="GO" id="GO:0004359">
    <property type="term" value="F:glutaminase activity"/>
    <property type="evidence" value="ECO:0007669"/>
    <property type="project" value="InterPro"/>
</dbReference>
<dbReference type="Gene3D" id="3.40.50.620">
    <property type="entry name" value="HUPs"/>
    <property type="match status" value="1"/>
</dbReference>